<organism evidence="4 5">
    <name type="scientific">Pseudohoeflea suaedae</name>
    <dbReference type="NCBI Taxonomy" id="877384"/>
    <lineage>
        <taxon>Bacteria</taxon>
        <taxon>Pseudomonadati</taxon>
        <taxon>Pseudomonadota</taxon>
        <taxon>Alphaproteobacteria</taxon>
        <taxon>Hyphomicrobiales</taxon>
        <taxon>Rhizobiaceae</taxon>
        <taxon>Pseudohoeflea</taxon>
    </lineage>
</organism>
<evidence type="ECO:0000313" key="5">
    <source>
        <dbReference type="Proteomes" id="UP000295131"/>
    </source>
</evidence>
<proteinExistence type="predicted"/>
<dbReference type="OrthoDB" id="9811979at2"/>
<dbReference type="RefSeq" id="WP_133283980.1">
    <property type="nucleotide sequence ID" value="NZ_SMSI01000001.1"/>
</dbReference>
<dbReference type="PANTHER" id="PTHR43877">
    <property type="entry name" value="AMINOALKYLPHOSPHONATE N-ACETYLTRANSFERASE-RELATED-RELATED"/>
    <property type="match status" value="1"/>
</dbReference>
<dbReference type="GO" id="GO:0016747">
    <property type="term" value="F:acyltransferase activity, transferring groups other than amino-acyl groups"/>
    <property type="evidence" value="ECO:0007669"/>
    <property type="project" value="InterPro"/>
</dbReference>
<dbReference type="Gene3D" id="3.40.630.30">
    <property type="match status" value="1"/>
</dbReference>
<dbReference type="Proteomes" id="UP000295131">
    <property type="component" value="Unassembled WGS sequence"/>
</dbReference>
<dbReference type="EMBL" id="SMSI01000001">
    <property type="protein sequence ID" value="TDH39149.1"/>
    <property type="molecule type" value="Genomic_DNA"/>
</dbReference>
<dbReference type="InterPro" id="IPR050832">
    <property type="entry name" value="Bact_Acetyltransf"/>
</dbReference>
<protein>
    <submittedName>
        <fullName evidence="4">GNAT family N-acetyltransferase</fullName>
    </submittedName>
</protein>
<dbReference type="InterPro" id="IPR016181">
    <property type="entry name" value="Acyl_CoA_acyltransferase"/>
</dbReference>
<comment type="caution">
    <text evidence="4">The sequence shown here is derived from an EMBL/GenBank/DDBJ whole genome shotgun (WGS) entry which is preliminary data.</text>
</comment>
<dbReference type="InterPro" id="IPR000182">
    <property type="entry name" value="GNAT_dom"/>
</dbReference>
<sequence>MRKSILPIPARSNSPDLGIAMLTIRPASSSDANRLAEIGLAAWELAVGDWGENPETLRENAWAAYAYFCAEHWMDILVGEWDGEIAGWGASENADDLITDLWVLPDFQNRGIGTHLLARLEQSVAARGYHHARIDTHARNARAIRLFKELGYYVHAYAVAYAPVLDRDVDKVEMVKTFDQHDELDESLSADDGLYGVTGR</sequence>
<keyword evidence="1 4" id="KW-0808">Transferase</keyword>
<reference evidence="4 5" key="1">
    <citation type="journal article" date="2013" name="Int. J. Syst. Evol. Microbiol.">
        <title>Hoeflea suaedae sp. nov., an endophytic bacterium isolated from the root of the halophyte Suaeda maritima.</title>
        <authorList>
            <person name="Chung E.J."/>
            <person name="Park J.A."/>
            <person name="Pramanik P."/>
            <person name="Bibi F."/>
            <person name="Jeon C.O."/>
            <person name="Chung Y.R."/>
        </authorList>
    </citation>
    <scope>NUCLEOTIDE SEQUENCE [LARGE SCALE GENOMIC DNA]</scope>
    <source>
        <strain evidence="4 5">YC6898</strain>
    </source>
</reference>
<keyword evidence="5" id="KW-1185">Reference proteome</keyword>
<accession>A0A4R5PQ39</accession>
<dbReference type="Pfam" id="PF00583">
    <property type="entry name" value="Acetyltransf_1"/>
    <property type="match status" value="1"/>
</dbReference>
<gene>
    <name evidence="4" type="ORF">E2A64_08755</name>
</gene>
<evidence type="ECO:0000256" key="2">
    <source>
        <dbReference type="ARBA" id="ARBA00023315"/>
    </source>
</evidence>
<dbReference type="SUPFAM" id="SSF55729">
    <property type="entry name" value="Acyl-CoA N-acyltransferases (Nat)"/>
    <property type="match status" value="1"/>
</dbReference>
<evidence type="ECO:0000259" key="3">
    <source>
        <dbReference type="PROSITE" id="PS51186"/>
    </source>
</evidence>
<evidence type="ECO:0000256" key="1">
    <source>
        <dbReference type="ARBA" id="ARBA00022679"/>
    </source>
</evidence>
<dbReference type="CDD" id="cd04301">
    <property type="entry name" value="NAT_SF"/>
    <property type="match status" value="1"/>
</dbReference>
<keyword evidence="2" id="KW-0012">Acyltransferase</keyword>
<dbReference type="PROSITE" id="PS51186">
    <property type="entry name" value="GNAT"/>
    <property type="match status" value="1"/>
</dbReference>
<feature type="domain" description="N-acetyltransferase" evidence="3">
    <location>
        <begin position="22"/>
        <end position="179"/>
    </location>
</feature>
<dbReference type="AlphaFoldDB" id="A0A4R5PQ39"/>
<name>A0A4R5PQ39_9HYPH</name>
<evidence type="ECO:0000313" key="4">
    <source>
        <dbReference type="EMBL" id="TDH39149.1"/>
    </source>
</evidence>